<proteinExistence type="inferred from homology"/>
<protein>
    <recommendedName>
        <fullName evidence="3">Relaxosome protein TraM</fullName>
    </recommendedName>
</protein>
<dbReference type="InterPro" id="IPR007925">
    <property type="entry name" value="TRelaxosome_TraM"/>
</dbReference>
<keyword evidence="13" id="KW-1185">Reference proteome</keyword>
<reference evidence="10 12" key="2">
    <citation type="submission" date="2019-03" db="EMBL/GenBank/DDBJ databases">
        <title>Long-read sequencing reveals hyperdense prophage content in a complex bacterial symbiont genome.</title>
        <authorList>
            <person name="Frost C.L."/>
            <person name="Siozios S."/>
            <person name="Nadal-Jimenez P."/>
            <person name="Brockhurst M.A."/>
            <person name="King K.C."/>
            <person name="Darby A.C."/>
            <person name="Hurst G.D.D."/>
        </authorList>
    </citation>
    <scope>NUCLEOTIDE SEQUENCE [LARGE SCALE GENOMIC DNA]</scope>
    <source>
        <strain evidence="10 12">FIN</strain>
        <plasmid evidence="12">parsfin2</plasmid>
        <plasmid evidence="10">pArsFIN2</plasmid>
    </source>
</reference>
<geneLocation type="plasmid" evidence="12">
    <name>parsfin2</name>
</geneLocation>
<dbReference type="Proteomes" id="UP001177592">
    <property type="component" value="Plasmid paNv_CAN1"/>
</dbReference>
<sequence>MARLQIYTSNDVFNRIVNIVNQQKNEGANETEISLSSVGTMLLELGLRVYEAQQNNEDNSFNQEAFNKVVLESLIKTKKAVSLILGMQSFSPYLEGKENYEYHKMVNEIRDAAKEEIKKFFPDD</sequence>
<dbReference type="NCBIfam" id="NF010267">
    <property type="entry name" value="PRK13713.1"/>
    <property type="match status" value="1"/>
</dbReference>
<gene>
    <name evidence="9" type="primary">traM</name>
    <name evidence="10" type="synonym">traM_1</name>
    <name evidence="9" type="ORF">ARN_36540</name>
    <name evidence="10" type="ORF">ArsFIN_43120</name>
    <name evidence="11" type="ORF">QE258_22125</name>
</gene>
<geneLocation type="plasmid" evidence="10">
    <name>pArsFIN2</name>
</geneLocation>
<dbReference type="EMBL" id="CP038614">
    <property type="protein sequence ID" value="QBY45701.1"/>
    <property type="molecule type" value="Genomic_DNA"/>
</dbReference>
<dbReference type="Pfam" id="PF05261">
    <property type="entry name" value="Tra_M"/>
    <property type="match status" value="1"/>
</dbReference>
<dbReference type="Gene3D" id="1.10.287.2320">
    <property type="match status" value="1"/>
</dbReference>
<evidence type="ECO:0000313" key="10">
    <source>
        <dbReference type="EMBL" id="QBY45701.1"/>
    </source>
</evidence>
<dbReference type="GO" id="GO:0005737">
    <property type="term" value="C:cytoplasm"/>
    <property type="evidence" value="ECO:0007669"/>
    <property type="project" value="UniProtKB-SubCell"/>
</dbReference>
<organism evidence="9">
    <name type="scientific">Arsenophonus nasoniae</name>
    <name type="common">son-killer infecting Nasonia vitripennis</name>
    <dbReference type="NCBI Taxonomy" id="638"/>
    <lineage>
        <taxon>Bacteria</taxon>
        <taxon>Pseudomonadati</taxon>
        <taxon>Pseudomonadota</taxon>
        <taxon>Gammaproteobacteria</taxon>
        <taxon>Enterobacterales</taxon>
        <taxon>Morganellaceae</taxon>
        <taxon>Arsenophonus</taxon>
    </lineage>
</organism>
<dbReference type="AlphaFoldDB" id="D2U4M8"/>
<evidence type="ECO:0000256" key="5">
    <source>
        <dbReference type="ARBA" id="ARBA00022971"/>
    </source>
</evidence>
<dbReference type="RefSeq" id="WP_026823888.1">
    <property type="nucleotide sequence ID" value="NZ_CP038614.1"/>
</dbReference>
<dbReference type="SUPFAM" id="SSF47729">
    <property type="entry name" value="IHF-like DNA-binding proteins"/>
    <property type="match status" value="1"/>
</dbReference>
<evidence type="ECO:0000256" key="4">
    <source>
        <dbReference type="ARBA" id="ARBA00022490"/>
    </source>
</evidence>
<evidence type="ECO:0000256" key="1">
    <source>
        <dbReference type="ARBA" id="ARBA00004496"/>
    </source>
</evidence>
<evidence type="ECO:0000256" key="6">
    <source>
        <dbReference type="ARBA" id="ARBA00023015"/>
    </source>
</evidence>
<evidence type="ECO:0000256" key="7">
    <source>
        <dbReference type="ARBA" id="ARBA00023125"/>
    </source>
</evidence>
<accession>D2U4M8</accession>
<keyword evidence="7 11" id="KW-0238">DNA-binding</keyword>
<keyword evidence="6" id="KW-0805">Transcription regulation</keyword>
<dbReference type="EMBL" id="CP123524">
    <property type="protein sequence ID" value="WGM07957.1"/>
    <property type="molecule type" value="Genomic_DNA"/>
</dbReference>
<evidence type="ECO:0000313" key="11">
    <source>
        <dbReference type="EMBL" id="WGM07957.1"/>
    </source>
</evidence>
<geneLocation type="plasmid" evidence="11 13">
    <name>paNv_CAN1</name>
</geneLocation>
<evidence type="ECO:0000256" key="8">
    <source>
        <dbReference type="ARBA" id="ARBA00023163"/>
    </source>
</evidence>
<keyword evidence="5" id="KW-0184">Conjugation</keyword>
<dbReference type="Gene3D" id="1.10.10.450">
    <property type="entry name" value="TraM protein, DNA-binding"/>
    <property type="match status" value="1"/>
</dbReference>
<dbReference type="EMBL" id="FN545279">
    <property type="protein sequence ID" value="CBA76589.1"/>
    <property type="molecule type" value="Genomic_DNA"/>
</dbReference>
<reference evidence="9" key="1">
    <citation type="journal article" date="2010" name="Insect Mol. Biol.">
        <title>The draft genome sequence of Arsenophonus nasoniae, son-killer bacterium of Nasonia vitripennis, reveals genes associated with virulence and symbiosis.</title>
        <authorList>
            <person name="Wilkes T."/>
            <person name="Darby A.C."/>
            <person name="Choi J."/>
            <person name="Colborne J.K."/>
            <person name="Werren J.H."/>
            <person name="Hurst G.D.D."/>
        </authorList>
    </citation>
    <scope>NUCLEOTIDE SEQUENCE</scope>
</reference>
<keyword evidence="10" id="KW-0614">Plasmid</keyword>
<reference evidence="11" key="3">
    <citation type="submission" date="2023-04" db="EMBL/GenBank/DDBJ databases">
        <title>Genome dynamics across the evolutionary transition to endosymbiosis.</title>
        <authorList>
            <person name="Siozios S."/>
            <person name="Nadal-Jimenez P."/>
            <person name="Azagi T."/>
            <person name="Sprong H."/>
            <person name="Frost C.L."/>
            <person name="Parratt S.R."/>
            <person name="Taylor G."/>
            <person name="Brettell L."/>
            <person name="Lew K.C."/>
            <person name="Croft L."/>
            <person name="King K.C."/>
            <person name="Brockhurst M.A."/>
            <person name="Hypsa V."/>
            <person name="Novakova E."/>
            <person name="Darby A.C."/>
            <person name="Hurst G.D.D."/>
        </authorList>
    </citation>
    <scope>NUCLEOTIDE SEQUENCE</scope>
    <source>
        <strain evidence="11">ANv_CAN</strain>
        <plasmid evidence="11">paNv_CAN1</plasmid>
    </source>
</reference>
<comment type="subcellular location">
    <subcellularLocation>
        <location evidence="1">Cytoplasm</location>
    </subcellularLocation>
</comment>
<evidence type="ECO:0000313" key="12">
    <source>
        <dbReference type="Proteomes" id="UP000295134"/>
    </source>
</evidence>
<keyword evidence="4" id="KW-0963">Cytoplasm</keyword>
<keyword evidence="8" id="KW-0804">Transcription</keyword>
<dbReference type="Proteomes" id="UP000295134">
    <property type="component" value="Plasmid pArsFIN2"/>
</dbReference>
<evidence type="ECO:0000313" key="13">
    <source>
        <dbReference type="Proteomes" id="UP001177592"/>
    </source>
</evidence>
<evidence type="ECO:0000256" key="2">
    <source>
        <dbReference type="ARBA" id="ARBA00008859"/>
    </source>
</evidence>
<evidence type="ECO:0000256" key="3">
    <source>
        <dbReference type="ARBA" id="ARBA00020534"/>
    </source>
</evidence>
<dbReference type="GeneID" id="39751992"/>
<dbReference type="GO" id="GO:0003677">
    <property type="term" value="F:DNA binding"/>
    <property type="evidence" value="ECO:0007669"/>
    <property type="project" value="UniProtKB-KW"/>
</dbReference>
<evidence type="ECO:0000313" key="9">
    <source>
        <dbReference type="EMBL" id="CBA76589.1"/>
    </source>
</evidence>
<dbReference type="InterPro" id="IPR010992">
    <property type="entry name" value="IHF-like_DNA-bd_dom_sf"/>
</dbReference>
<dbReference type="InterPro" id="IPR042073">
    <property type="entry name" value="TraM_DNA-bd"/>
</dbReference>
<dbReference type="SUPFAM" id="SSF140581">
    <property type="entry name" value="TraM-like"/>
    <property type="match status" value="1"/>
</dbReference>
<comment type="similarity">
    <text evidence="2">Belongs to the relaxosome TraM family.</text>
</comment>
<dbReference type="KEGG" id="ans:ArsFIN_43120"/>
<name>D2U4M8_9GAMM</name>